<evidence type="ECO:0000313" key="2">
    <source>
        <dbReference type="Proteomes" id="UP000774326"/>
    </source>
</evidence>
<gene>
    <name evidence="1" type="ORF">WICPIJ_002621</name>
</gene>
<comment type="caution">
    <text evidence="1">The sequence shown here is derived from an EMBL/GenBank/DDBJ whole genome shotgun (WGS) entry which is preliminary data.</text>
</comment>
<keyword evidence="2" id="KW-1185">Reference proteome</keyword>
<evidence type="ECO:0000313" key="1">
    <source>
        <dbReference type="EMBL" id="KAH3686441.1"/>
    </source>
</evidence>
<protein>
    <submittedName>
        <fullName evidence="1">Uncharacterized protein</fullName>
    </submittedName>
</protein>
<organism evidence="1 2">
    <name type="scientific">Wickerhamomyces pijperi</name>
    <name type="common">Yeast</name>
    <name type="synonym">Pichia pijperi</name>
    <dbReference type="NCBI Taxonomy" id="599730"/>
    <lineage>
        <taxon>Eukaryota</taxon>
        <taxon>Fungi</taxon>
        <taxon>Dikarya</taxon>
        <taxon>Ascomycota</taxon>
        <taxon>Saccharomycotina</taxon>
        <taxon>Saccharomycetes</taxon>
        <taxon>Phaffomycetales</taxon>
        <taxon>Wickerhamomycetaceae</taxon>
        <taxon>Wickerhamomyces</taxon>
    </lineage>
</organism>
<proteinExistence type="predicted"/>
<reference evidence="1" key="2">
    <citation type="submission" date="2021-01" db="EMBL/GenBank/DDBJ databases">
        <authorList>
            <person name="Schikora-Tamarit M.A."/>
        </authorList>
    </citation>
    <scope>NUCLEOTIDE SEQUENCE</scope>
    <source>
        <strain evidence="1">CBS2887</strain>
    </source>
</reference>
<dbReference type="AlphaFoldDB" id="A0A9P8Q9I8"/>
<name>A0A9P8Q9I8_WICPI</name>
<sequence length="70" mass="8208">MWWQEDWLRKQEGCNLSLVNGWQMKLYPDDFVGNQLGTSSGDDLLDRLVDRLTDDTVNSFQEVSRDEGFH</sequence>
<dbReference type="EMBL" id="JAEUBG010001443">
    <property type="protein sequence ID" value="KAH3686441.1"/>
    <property type="molecule type" value="Genomic_DNA"/>
</dbReference>
<dbReference type="Proteomes" id="UP000774326">
    <property type="component" value="Unassembled WGS sequence"/>
</dbReference>
<reference evidence="1" key="1">
    <citation type="journal article" date="2021" name="Open Biol.">
        <title>Shared evolutionary footprints suggest mitochondrial oxidative damage underlies multiple complex I losses in fungi.</title>
        <authorList>
            <person name="Schikora-Tamarit M.A."/>
            <person name="Marcet-Houben M."/>
            <person name="Nosek J."/>
            <person name="Gabaldon T."/>
        </authorList>
    </citation>
    <scope>NUCLEOTIDE SEQUENCE</scope>
    <source>
        <strain evidence="1">CBS2887</strain>
    </source>
</reference>
<accession>A0A9P8Q9I8</accession>